<dbReference type="InterPro" id="IPR003010">
    <property type="entry name" value="C-N_Hydrolase"/>
</dbReference>
<comment type="caution">
    <text evidence="3">The sequence shown here is derived from an EMBL/GenBank/DDBJ whole genome shotgun (WGS) entry which is preliminary data.</text>
</comment>
<dbReference type="Pfam" id="PF00795">
    <property type="entry name" value="CN_hydrolase"/>
    <property type="match status" value="1"/>
</dbReference>
<comment type="similarity">
    <text evidence="1">Belongs to the carbon-nitrogen hydrolase superfamily. Nitrilase family.</text>
</comment>
<dbReference type="InterPro" id="IPR044149">
    <property type="entry name" value="Nitrilases_CHs"/>
</dbReference>
<dbReference type="Proteomes" id="UP000191905">
    <property type="component" value="Unassembled WGS sequence"/>
</dbReference>
<dbReference type="InterPro" id="IPR036526">
    <property type="entry name" value="C-N_Hydrolase_sf"/>
</dbReference>
<gene>
    <name evidence="3" type="ORF">BFN67_16965</name>
</gene>
<dbReference type="Gene3D" id="3.60.110.10">
    <property type="entry name" value="Carbon-nitrogen hydrolase"/>
    <property type="match status" value="1"/>
</dbReference>
<feature type="domain" description="CN hydrolase" evidence="2">
    <location>
        <begin position="28"/>
        <end position="103"/>
    </location>
</feature>
<protein>
    <recommendedName>
        <fullName evidence="2">CN hydrolase domain-containing protein</fullName>
    </recommendedName>
</protein>
<dbReference type="STRING" id="1873176.BFN67_16965"/>
<proteinExistence type="inferred from homology"/>
<dbReference type="PANTHER" id="PTHR46044">
    <property type="entry name" value="NITRILASE"/>
    <property type="match status" value="1"/>
</dbReference>
<accession>A0A1V8RR41</accession>
<dbReference type="EMBL" id="MDET01000013">
    <property type="protein sequence ID" value="OQM75666.1"/>
    <property type="molecule type" value="Genomic_DNA"/>
</dbReference>
<dbReference type="PANTHER" id="PTHR46044:SF1">
    <property type="entry name" value="CN HYDROLASE DOMAIN-CONTAINING PROTEIN"/>
    <property type="match status" value="1"/>
</dbReference>
<evidence type="ECO:0000259" key="2">
    <source>
        <dbReference type="Pfam" id="PF00795"/>
    </source>
</evidence>
<dbReference type="GO" id="GO:0003824">
    <property type="term" value="F:catalytic activity"/>
    <property type="evidence" value="ECO:0007669"/>
    <property type="project" value="InterPro"/>
</dbReference>
<evidence type="ECO:0000313" key="4">
    <source>
        <dbReference type="Proteomes" id="UP000191905"/>
    </source>
</evidence>
<name>A0A1V8RR41_9HYPH</name>
<sequence>MTSMLPEQASVVGSFGAMTLLDFRSFGATATGADLVVFSEAFVGGYLRGLDYGARLGLRGTEGREDFRHYSESAIDLLGPEASRLGEIAGDNGSISWSDVIERTAESSIARR</sequence>
<dbReference type="AlphaFoldDB" id="A0A1V8RR41"/>
<evidence type="ECO:0000256" key="1">
    <source>
        <dbReference type="ARBA" id="ARBA00008129"/>
    </source>
</evidence>
<reference evidence="3 4" key="1">
    <citation type="journal article" date="2016" name="Int. J. Syst. Evol. Microbiol.">
        <title>Pseudaminobacter manganicus sp. nov., isolated from sludge of a manganese mine.</title>
        <authorList>
            <person name="Li J."/>
            <person name="Huang J."/>
            <person name="Liao S."/>
            <person name="Wang G."/>
        </authorList>
    </citation>
    <scope>NUCLEOTIDE SEQUENCE [LARGE SCALE GENOMIC DNA]</scope>
    <source>
        <strain evidence="3 4">JH-7</strain>
    </source>
</reference>
<evidence type="ECO:0000313" key="3">
    <source>
        <dbReference type="EMBL" id="OQM75666.1"/>
    </source>
</evidence>
<dbReference type="SUPFAM" id="SSF56317">
    <property type="entry name" value="Carbon-nitrogen hydrolase"/>
    <property type="match status" value="1"/>
</dbReference>
<organism evidence="3 4">
    <name type="scientific">Manganibacter manganicus</name>
    <dbReference type="NCBI Taxonomy" id="1873176"/>
    <lineage>
        <taxon>Bacteria</taxon>
        <taxon>Pseudomonadati</taxon>
        <taxon>Pseudomonadota</taxon>
        <taxon>Alphaproteobacteria</taxon>
        <taxon>Hyphomicrobiales</taxon>
        <taxon>Phyllobacteriaceae</taxon>
        <taxon>Manganibacter</taxon>
    </lineage>
</organism>
<keyword evidence="4" id="KW-1185">Reference proteome</keyword>